<reference evidence="4" key="1">
    <citation type="journal article" date="2019" name="Int. J. Syst. Evol. Microbiol.">
        <title>The Global Catalogue of Microorganisms (GCM) 10K type strain sequencing project: providing services to taxonomists for standard genome sequencing and annotation.</title>
        <authorList>
            <consortium name="The Broad Institute Genomics Platform"/>
            <consortium name="The Broad Institute Genome Sequencing Center for Infectious Disease"/>
            <person name="Wu L."/>
            <person name="Ma J."/>
        </authorList>
    </citation>
    <scope>NUCLEOTIDE SEQUENCE [LARGE SCALE GENOMIC DNA]</scope>
    <source>
        <strain evidence="4">CCUG 66188</strain>
    </source>
</reference>
<organism evidence="3 4">
    <name type="scientific">Dysgonomonas termitidis</name>
    <dbReference type="NCBI Taxonomy" id="1516126"/>
    <lineage>
        <taxon>Bacteria</taxon>
        <taxon>Pseudomonadati</taxon>
        <taxon>Bacteroidota</taxon>
        <taxon>Bacteroidia</taxon>
        <taxon>Bacteroidales</taxon>
        <taxon>Dysgonomonadaceae</taxon>
        <taxon>Dysgonomonas</taxon>
    </lineage>
</organism>
<dbReference type="EC" id="2.3.-.-" evidence="3"/>
<protein>
    <submittedName>
        <fullName evidence="3">GNAT family N-acetyltransferase</fullName>
        <ecNumber evidence="3">2.3.-.-</ecNumber>
    </submittedName>
</protein>
<gene>
    <name evidence="3" type="ORF">ACFO6W_12845</name>
</gene>
<dbReference type="Proteomes" id="UP001596023">
    <property type="component" value="Unassembled WGS sequence"/>
</dbReference>
<comment type="caution">
    <text evidence="3">The sequence shown here is derived from an EMBL/GenBank/DDBJ whole genome shotgun (WGS) entry which is preliminary data.</text>
</comment>
<dbReference type="EMBL" id="JBHSGN010000077">
    <property type="protein sequence ID" value="MFC4674584.1"/>
    <property type="molecule type" value="Genomic_DNA"/>
</dbReference>
<evidence type="ECO:0000313" key="4">
    <source>
        <dbReference type="Proteomes" id="UP001596023"/>
    </source>
</evidence>
<dbReference type="GO" id="GO:0016746">
    <property type="term" value="F:acyltransferase activity"/>
    <property type="evidence" value="ECO:0007669"/>
    <property type="project" value="UniProtKB-KW"/>
</dbReference>
<dbReference type="CDD" id="cd04301">
    <property type="entry name" value="NAT_SF"/>
    <property type="match status" value="1"/>
</dbReference>
<dbReference type="SUPFAM" id="SSF55729">
    <property type="entry name" value="Acyl-CoA N-acyltransferases (Nat)"/>
    <property type="match status" value="1"/>
</dbReference>
<dbReference type="PANTHER" id="PTHR31438:SF1">
    <property type="entry name" value="LYSINE N-ACYLTRANSFERASE C17G9.06C-RELATED"/>
    <property type="match status" value="1"/>
</dbReference>
<sequence length="163" mass="19335">MTRENKQGPITLQPVRDEDVPMIKQWLYKEYILEWYHEPDEWIREIEEREGEFGFLNHYIVYDGNTPFAFCQYYDCFDAQEEWYTVSYPARTYSIDYLIGESSYLGRGYGKAIVKALINKIKSHEGAMEIVVKPEKENIPSCKTLLSCGFTFNDDKQYYTINL</sequence>
<keyword evidence="1" id="KW-0046">Antibiotic resistance</keyword>
<dbReference type="PANTHER" id="PTHR31438">
    <property type="entry name" value="LYSINE N-ACYLTRANSFERASE C17G9.06C-RELATED"/>
    <property type="match status" value="1"/>
</dbReference>
<feature type="domain" description="N-acetyltransferase" evidence="2">
    <location>
        <begin position="10"/>
        <end position="163"/>
    </location>
</feature>
<keyword evidence="3" id="KW-0012">Acyltransferase</keyword>
<dbReference type="InterPro" id="IPR000182">
    <property type="entry name" value="GNAT_dom"/>
</dbReference>
<keyword evidence="3" id="KW-0808">Transferase</keyword>
<evidence type="ECO:0000259" key="2">
    <source>
        <dbReference type="PROSITE" id="PS51186"/>
    </source>
</evidence>
<evidence type="ECO:0000256" key="1">
    <source>
        <dbReference type="ARBA" id="ARBA00023251"/>
    </source>
</evidence>
<accession>A0ABV9KXH2</accession>
<proteinExistence type="predicted"/>
<name>A0ABV9KXH2_9BACT</name>
<keyword evidence="4" id="KW-1185">Reference proteome</keyword>
<dbReference type="RefSeq" id="WP_379997020.1">
    <property type="nucleotide sequence ID" value="NZ_JBHSGN010000077.1"/>
</dbReference>
<dbReference type="Gene3D" id="3.40.630.30">
    <property type="match status" value="1"/>
</dbReference>
<evidence type="ECO:0000313" key="3">
    <source>
        <dbReference type="EMBL" id="MFC4674584.1"/>
    </source>
</evidence>
<dbReference type="Pfam" id="PF13523">
    <property type="entry name" value="Acetyltransf_8"/>
    <property type="match status" value="1"/>
</dbReference>
<dbReference type="InterPro" id="IPR016181">
    <property type="entry name" value="Acyl_CoA_acyltransferase"/>
</dbReference>
<dbReference type="PROSITE" id="PS51186">
    <property type="entry name" value="GNAT"/>
    <property type="match status" value="1"/>
</dbReference>